<proteinExistence type="predicted"/>
<accession>A0A5A7QG11</accession>
<evidence type="ECO:0000313" key="4">
    <source>
        <dbReference type="Proteomes" id="UP000325081"/>
    </source>
</evidence>
<dbReference type="EMBL" id="BKCP01006626">
    <property type="protein sequence ID" value="GER43377.1"/>
    <property type="molecule type" value="Genomic_DNA"/>
</dbReference>
<comment type="caution">
    <text evidence="3">The sequence shown here is derived from an EMBL/GenBank/DDBJ whole genome shotgun (WGS) entry which is preliminary data.</text>
</comment>
<keyword evidence="2" id="KW-1133">Transmembrane helix</keyword>
<keyword evidence="2" id="KW-0472">Membrane</keyword>
<feature type="compositionally biased region" description="Basic and acidic residues" evidence="1">
    <location>
        <begin position="149"/>
        <end position="163"/>
    </location>
</feature>
<name>A0A5A7QG11_STRAF</name>
<protein>
    <submittedName>
        <fullName evidence="3">Magnesium transporter CorA-like family protein</fullName>
    </submittedName>
</protein>
<keyword evidence="4" id="KW-1185">Reference proteome</keyword>
<feature type="transmembrane region" description="Helical" evidence="2">
    <location>
        <begin position="35"/>
        <end position="56"/>
    </location>
</feature>
<evidence type="ECO:0000256" key="2">
    <source>
        <dbReference type="SAM" id="Phobius"/>
    </source>
</evidence>
<feature type="compositionally biased region" description="Basic and acidic residues" evidence="1">
    <location>
        <begin position="105"/>
        <end position="121"/>
    </location>
</feature>
<evidence type="ECO:0000313" key="3">
    <source>
        <dbReference type="EMBL" id="GER43377.1"/>
    </source>
</evidence>
<organism evidence="3 4">
    <name type="scientific">Striga asiatica</name>
    <name type="common">Asiatic witchweed</name>
    <name type="synonym">Buchnera asiatica</name>
    <dbReference type="NCBI Taxonomy" id="4170"/>
    <lineage>
        <taxon>Eukaryota</taxon>
        <taxon>Viridiplantae</taxon>
        <taxon>Streptophyta</taxon>
        <taxon>Embryophyta</taxon>
        <taxon>Tracheophyta</taxon>
        <taxon>Spermatophyta</taxon>
        <taxon>Magnoliopsida</taxon>
        <taxon>eudicotyledons</taxon>
        <taxon>Gunneridae</taxon>
        <taxon>Pentapetalae</taxon>
        <taxon>asterids</taxon>
        <taxon>lamiids</taxon>
        <taxon>Lamiales</taxon>
        <taxon>Orobanchaceae</taxon>
        <taxon>Buchnereae</taxon>
        <taxon>Striga</taxon>
    </lineage>
</organism>
<keyword evidence="2" id="KW-0812">Transmembrane</keyword>
<sequence>MVNEMQDQICRGQVRASEASFFSILSVSRLIEMSLVTASIAALAFLILLLLLRLALLKFLRQIFLDFGGGFSQRAIWALRLSGLHSAHKLQPDPMTLKSFSKRANGREGRSQWPTRGDKKSKAAARPHGPQILLKPRGRSEPAAGEGRQQAKDRPQAEARPDDPQILFQGHDELLLGGGLNIPRTIHEILVAFATCLAHDGRLFDSRVECLIIEMRLNGCS</sequence>
<gene>
    <name evidence="3" type="ORF">STAS_20219</name>
</gene>
<dbReference type="AlphaFoldDB" id="A0A5A7QG11"/>
<feature type="region of interest" description="Disordered" evidence="1">
    <location>
        <begin position="95"/>
        <end position="163"/>
    </location>
</feature>
<dbReference type="Proteomes" id="UP000325081">
    <property type="component" value="Unassembled WGS sequence"/>
</dbReference>
<reference evidence="4" key="1">
    <citation type="journal article" date="2019" name="Curr. Biol.">
        <title>Genome Sequence of Striga asiatica Provides Insight into the Evolution of Plant Parasitism.</title>
        <authorList>
            <person name="Yoshida S."/>
            <person name="Kim S."/>
            <person name="Wafula E.K."/>
            <person name="Tanskanen J."/>
            <person name="Kim Y.M."/>
            <person name="Honaas L."/>
            <person name="Yang Z."/>
            <person name="Spallek T."/>
            <person name="Conn C.E."/>
            <person name="Ichihashi Y."/>
            <person name="Cheong K."/>
            <person name="Cui S."/>
            <person name="Der J.P."/>
            <person name="Gundlach H."/>
            <person name="Jiao Y."/>
            <person name="Hori C."/>
            <person name="Ishida J.K."/>
            <person name="Kasahara H."/>
            <person name="Kiba T."/>
            <person name="Kim M.S."/>
            <person name="Koo N."/>
            <person name="Laohavisit A."/>
            <person name="Lee Y.H."/>
            <person name="Lumba S."/>
            <person name="McCourt P."/>
            <person name="Mortimer J.C."/>
            <person name="Mutuku J.M."/>
            <person name="Nomura T."/>
            <person name="Sasaki-Sekimoto Y."/>
            <person name="Seto Y."/>
            <person name="Wang Y."/>
            <person name="Wakatake T."/>
            <person name="Sakakibara H."/>
            <person name="Demura T."/>
            <person name="Yamaguchi S."/>
            <person name="Yoneyama K."/>
            <person name="Manabe R.I."/>
            <person name="Nelson D.C."/>
            <person name="Schulman A.H."/>
            <person name="Timko M.P."/>
            <person name="dePamphilis C.W."/>
            <person name="Choi D."/>
            <person name="Shirasu K."/>
        </authorList>
    </citation>
    <scope>NUCLEOTIDE SEQUENCE [LARGE SCALE GENOMIC DNA]</scope>
    <source>
        <strain evidence="4">cv. UVA1</strain>
    </source>
</reference>
<evidence type="ECO:0000256" key="1">
    <source>
        <dbReference type="SAM" id="MobiDB-lite"/>
    </source>
</evidence>